<accession>A0A699Y916</accession>
<name>A0A699Y916_HAELA</name>
<dbReference type="AlphaFoldDB" id="A0A699Y916"/>
<gene>
    <name evidence="2" type="ORF">HaLaN_01336</name>
</gene>
<evidence type="ECO:0000313" key="3">
    <source>
        <dbReference type="Proteomes" id="UP000485058"/>
    </source>
</evidence>
<proteinExistence type="predicted"/>
<organism evidence="2 3">
    <name type="scientific">Haematococcus lacustris</name>
    <name type="common">Green alga</name>
    <name type="synonym">Haematococcus pluvialis</name>
    <dbReference type="NCBI Taxonomy" id="44745"/>
    <lineage>
        <taxon>Eukaryota</taxon>
        <taxon>Viridiplantae</taxon>
        <taxon>Chlorophyta</taxon>
        <taxon>core chlorophytes</taxon>
        <taxon>Chlorophyceae</taxon>
        <taxon>CS clade</taxon>
        <taxon>Chlamydomonadales</taxon>
        <taxon>Haematococcaceae</taxon>
        <taxon>Haematococcus</taxon>
    </lineage>
</organism>
<evidence type="ECO:0000256" key="1">
    <source>
        <dbReference type="SAM" id="MobiDB-lite"/>
    </source>
</evidence>
<evidence type="ECO:0000313" key="2">
    <source>
        <dbReference type="EMBL" id="GFH06667.1"/>
    </source>
</evidence>
<feature type="compositionally biased region" description="Gly residues" evidence="1">
    <location>
        <begin position="1"/>
        <end position="10"/>
    </location>
</feature>
<feature type="compositionally biased region" description="Pro residues" evidence="1">
    <location>
        <begin position="26"/>
        <end position="40"/>
    </location>
</feature>
<dbReference type="Proteomes" id="UP000485058">
    <property type="component" value="Unassembled WGS sequence"/>
</dbReference>
<reference evidence="2 3" key="1">
    <citation type="submission" date="2020-02" db="EMBL/GenBank/DDBJ databases">
        <title>Draft genome sequence of Haematococcus lacustris strain NIES-144.</title>
        <authorList>
            <person name="Morimoto D."/>
            <person name="Nakagawa S."/>
            <person name="Yoshida T."/>
            <person name="Sawayama S."/>
        </authorList>
    </citation>
    <scope>NUCLEOTIDE SEQUENCE [LARGE SCALE GENOMIC DNA]</scope>
    <source>
        <strain evidence="2 3">NIES-144</strain>
    </source>
</reference>
<feature type="region of interest" description="Disordered" evidence="1">
    <location>
        <begin position="1"/>
        <end position="52"/>
    </location>
</feature>
<keyword evidence="3" id="KW-1185">Reference proteome</keyword>
<comment type="caution">
    <text evidence="2">The sequence shown here is derived from an EMBL/GenBank/DDBJ whole genome shotgun (WGS) entry which is preliminary data.</text>
</comment>
<dbReference type="EMBL" id="BLLF01000050">
    <property type="protein sequence ID" value="GFH06667.1"/>
    <property type="molecule type" value="Genomic_DNA"/>
</dbReference>
<sequence>MSPGGGAGGRRGMRADLGAAQHRPLGPLPPTMSEGLPPPVEGEGGEGAPDNTFIWGTSVSVAAITHAARRFLGTFMQQGSTDPRPKLPG</sequence>
<protein>
    <submittedName>
        <fullName evidence="2">Uncharacterized protein</fullName>
    </submittedName>
</protein>